<keyword evidence="2" id="KW-1185">Reference proteome</keyword>
<dbReference type="GO" id="GO:0004467">
    <property type="term" value="F:long-chain fatty acid-CoA ligase activity"/>
    <property type="evidence" value="ECO:0007669"/>
    <property type="project" value="TreeGrafter"/>
</dbReference>
<dbReference type="OrthoDB" id="4138492at2759"/>
<organism evidence="1 2">
    <name type="scientific">Dactylonectria estremocensis</name>
    <dbReference type="NCBI Taxonomy" id="1079267"/>
    <lineage>
        <taxon>Eukaryota</taxon>
        <taxon>Fungi</taxon>
        <taxon>Dikarya</taxon>
        <taxon>Ascomycota</taxon>
        <taxon>Pezizomycotina</taxon>
        <taxon>Sordariomycetes</taxon>
        <taxon>Hypocreomycetidae</taxon>
        <taxon>Hypocreales</taxon>
        <taxon>Nectriaceae</taxon>
        <taxon>Dactylonectria</taxon>
    </lineage>
</organism>
<accession>A0A9P9F412</accession>
<reference evidence="1" key="1">
    <citation type="journal article" date="2021" name="Nat. Commun.">
        <title>Genetic determinants of endophytism in the Arabidopsis root mycobiome.</title>
        <authorList>
            <person name="Mesny F."/>
            <person name="Miyauchi S."/>
            <person name="Thiergart T."/>
            <person name="Pickel B."/>
            <person name="Atanasova L."/>
            <person name="Karlsson M."/>
            <person name="Huettel B."/>
            <person name="Barry K.W."/>
            <person name="Haridas S."/>
            <person name="Chen C."/>
            <person name="Bauer D."/>
            <person name="Andreopoulos W."/>
            <person name="Pangilinan J."/>
            <person name="LaButti K."/>
            <person name="Riley R."/>
            <person name="Lipzen A."/>
            <person name="Clum A."/>
            <person name="Drula E."/>
            <person name="Henrissat B."/>
            <person name="Kohler A."/>
            <person name="Grigoriev I.V."/>
            <person name="Martin F.M."/>
            <person name="Hacquard S."/>
        </authorList>
    </citation>
    <scope>NUCLEOTIDE SEQUENCE</scope>
    <source>
        <strain evidence="1">MPI-CAGE-AT-0021</strain>
    </source>
</reference>
<dbReference type="SUPFAM" id="SSF56801">
    <property type="entry name" value="Acetyl-CoA synthetase-like"/>
    <property type="match status" value="1"/>
</dbReference>
<gene>
    <name evidence="1" type="ORF">B0J13DRAFT_258874</name>
</gene>
<dbReference type="EMBL" id="JAGMUU010000005">
    <property type="protein sequence ID" value="KAH7152267.1"/>
    <property type="molecule type" value="Genomic_DNA"/>
</dbReference>
<name>A0A9P9F412_9HYPO</name>
<evidence type="ECO:0000313" key="1">
    <source>
        <dbReference type="EMBL" id="KAH7152267.1"/>
    </source>
</evidence>
<dbReference type="GO" id="GO:0005783">
    <property type="term" value="C:endoplasmic reticulum"/>
    <property type="evidence" value="ECO:0007669"/>
    <property type="project" value="TreeGrafter"/>
</dbReference>
<evidence type="ECO:0008006" key="3">
    <source>
        <dbReference type="Google" id="ProtNLM"/>
    </source>
</evidence>
<dbReference type="GO" id="GO:0016020">
    <property type="term" value="C:membrane"/>
    <property type="evidence" value="ECO:0007669"/>
    <property type="project" value="TreeGrafter"/>
</dbReference>
<dbReference type="Proteomes" id="UP000717696">
    <property type="component" value="Unassembled WGS sequence"/>
</dbReference>
<protein>
    <recommendedName>
        <fullName evidence="3">AMP-dependent synthetase/ligase domain-containing protein</fullName>
    </recommendedName>
</protein>
<dbReference type="InterPro" id="IPR042099">
    <property type="entry name" value="ANL_N_sf"/>
</dbReference>
<evidence type="ECO:0000313" key="2">
    <source>
        <dbReference type="Proteomes" id="UP000717696"/>
    </source>
</evidence>
<dbReference type="PANTHER" id="PTHR43272:SF11">
    <property type="entry name" value="AMP-DEPENDENT SYNTHETASE_LIGASE DOMAIN-CONTAINING PROTEIN"/>
    <property type="match status" value="1"/>
</dbReference>
<dbReference type="AlphaFoldDB" id="A0A9P9F412"/>
<sequence>MGLIDTLDESLSSLAGQWNPYSTGLLTLLLALVSYRVLSTREPDVHPMLLARQAVPSPVRNDGESPIYRSQAAPHGMPLNAGLNVKDAGASKWSRGRDGDLRDVWRKTVLGGDGGTKGRLLTVLGKQVVVDHKLQDITRQINLIGQHIADQGGIRVAVYLPNSIELLATLFACSFYSNLTTVLIPFNVSDDELVSMLRRSAVDTLITAPGAFPFDAVIKAYPSLRQLIWVTDEGSSHMDWNEVPEGTGSSINVATWQDILRDSPVEAGLELPTTDPSQTPMDIVTFWQTKPGQLEEMVRFSQANIVSAIAAQLAAIPTKERINSSDMFLPADSLSNVHTLVLTLAAMYSNASVALNSVAGQSLDLSVATQGVAPTILVASPQTLLGSHAESRSRLSSPLAKASHALSTRSLTLDGIMSASNPLSAFASGASPVIGTTPGKLRLVYSAERVGADTPRLSANVLSDLRVFTGARVVYALTAAKVAGAISQTAFYDYRLCNDGNGHFGSPLTSVEVFLEDSGSYRTTDEKIEGNIVVKGPCVAGGRASIGVAGRIRDDNTLAYA</sequence>
<comment type="caution">
    <text evidence="1">The sequence shown here is derived from an EMBL/GenBank/DDBJ whole genome shotgun (WGS) entry which is preliminary data.</text>
</comment>
<proteinExistence type="predicted"/>
<dbReference type="Gene3D" id="3.40.50.12780">
    <property type="entry name" value="N-terminal domain of ligase-like"/>
    <property type="match status" value="1"/>
</dbReference>
<dbReference type="PANTHER" id="PTHR43272">
    <property type="entry name" value="LONG-CHAIN-FATTY-ACID--COA LIGASE"/>
    <property type="match status" value="1"/>
</dbReference>